<evidence type="ECO:0000259" key="4">
    <source>
        <dbReference type="PROSITE" id="PS50110"/>
    </source>
</evidence>
<feature type="modified residue" description="4-aspartylphosphate" evidence="3">
    <location>
        <position position="59"/>
    </location>
</feature>
<dbReference type="PROSITE" id="PS50110">
    <property type="entry name" value="RESPONSE_REGULATORY"/>
    <property type="match status" value="1"/>
</dbReference>
<proteinExistence type="predicted"/>
<feature type="domain" description="Response regulatory" evidence="4">
    <location>
        <begin position="3"/>
        <end position="122"/>
    </location>
</feature>
<dbReference type="Gene3D" id="2.40.50.1020">
    <property type="entry name" value="LytTr DNA-binding domain"/>
    <property type="match status" value="1"/>
</dbReference>
<protein>
    <recommendedName>
        <fullName evidence="1">Stage 0 sporulation protein A homolog</fullName>
    </recommendedName>
</protein>
<sequence>MLEIAICDNDEADLELLDQYVTGYFKKNRDRNGNIETFLSSEKLKSRLEEKRFDIFVLDIMMPQINGIELGRLIRESDDQAEIIYTTFSKEFAFDAYGIHALRYLEKPIVPEKLEEAMNVGILSVERNKIQKVSVNAKNGLIAVKVSDIIYIENISRCAVYVLKDGTEIVGTYNRKTFEDSIYPLNEHPDFLQPHKSFFVNMKYIQAIQGGTLSLDNGRQVFISRNRSAETKKRYLKYLSQRGAGV</sequence>
<dbReference type="Pfam" id="PF04397">
    <property type="entry name" value="LytTR"/>
    <property type="match status" value="1"/>
</dbReference>
<name>A0ABS6D3G9_9FIRM</name>
<dbReference type="InterPro" id="IPR007492">
    <property type="entry name" value="LytTR_DNA-bd_dom"/>
</dbReference>
<reference evidence="5 6" key="1">
    <citation type="submission" date="2021-06" db="EMBL/GenBank/DDBJ databases">
        <title>Faecalicatena sp. nov. isolated from porcine feces.</title>
        <authorList>
            <person name="Oh B.S."/>
            <person name="Lee J.H."/>
        </authorList>
    </citation>
    <scope>NUCLEOTIDE SEQUENCE [LARGE SCALE GENOMIC DNA]</scope>
    <source>
        <strain evidence="5 6">AGMB00832</strain>
    </source>
</reference>
<dbReference type="InterPro" id="IPR001789">
    <property type="entry name" value="Sig_transdc_resp-reg_receiver"/>
</dbReference>
<keyword evidence="6" id="KW-1185">Reference proteome</keyword>
<comment type="function">
    <text evidence="2">May play the central regulatory role in sporulation. It may be an element of the effector pathway responsible for the activation of sporulation genes in response to nutritional stress. Spo0A may act in concert with spo0H (a sigma factor) to control the expression of some genes that are critical to the sporulation process.</text>
</comment>
<dbReference type="EMBL" id="JABACJ020000008">
    <property type="protein sequence ID" value="MBU3876140.1"/>
    <property type="molecule type" value="Genomic_DNA"/>
</dbReference>
<evidence type="ECO:0000313" key="6">
    <source>
        <dbReference type="Proteomes" id="UP000723714"/>
    </source>
</evidence>
<dbReference type="RefSeq" id="WP_168866509.1">
    <property type="nucleotide sequence ID" value="NZ_JABACJ020000008.1"/>
</dbReference>
<gene>
    <name evidence="5" type="ORF">HGO97_009985</name>
</gene>
<evidence type="ECO:0000256" key="1">
    <source>
        <dbReference type="ARBA" id="ARBA00018672"/>
    </source>
</evidence>
<dbReference type="Proteomes" id="UP000723714">
    <property type="component" value="Unassembled WGS sequence"/>
</dbReference>
<evidence type="ECO:0000256" key="3">
    <source>
        <dbReference type="PROSITE-ProRule" id="PRU00169"/>
    </source>
</evidence>
<organism evidence="5 6">
    <name type="scientific">Faecalicatena faecalis</name>
    <dbReference type="NCBI Taxonomy" id="2726362"/>
    <lineage>
        <taxon>Bacteria</taxon>
        <taxon>Bacillati</taxon>
        <taxon>Bacillota</taxon>
        <taxon>Clostridia</taxon>
        <taxon>Lachnospirales</taxon>
        <taxon>Lachnospiraceae</taxon>
        <taxon>Faecalicatena</taxon>
    </lineage>
</organism>
<keyword evidence="5" id="KW-0238">DNA-binding</keyword>
<accession>A0ABS6D3G9</accession>
<dbReference type="InterPro" id="IPR011006">
    <property type="entry name" value="CheY-like_superfamily"/>
</dbReference>
<dbReference type="InterPro" id="IPR046947">
    <property type="entry name" value="LytR-like"/>
</dbReference>
<dbReference type="SUPFAM" id="SSF52172">
    <property type="entry name" value="CheY-like"/>
    <property type="match status" value="1"/>
</dbReference>
<keyword evidence="3" id="KW-0597">Phosphoprotein</keyword>
<dbReference type="PANTHER" id="PTHR37299:SF1">
    <property type="entry name" value="STAGE 0 SPORULATION PROTEIN A HOMOLOG"/>
    <property type="match status" value="1"/>
</dbReference>
<comment type="caution">
    <text evidence="5">The sequence shown here is derived from an EMBL/GenBank/DDBJ whole genome shotgun (WGS) entry which is preliminary data.</text>
</comment>
<dbReference type="SMART" id="SM00448">
    <property type="entry name" value="REC"/>
    <property type="match status" value="1"/>
</dbReference>
<dbReference type="Gene3D" id="3.40.50.2300">
    <property type="match status" value="1"/>
</dbReference>
<evidence type="ECO:0000313" key="5">
    <source>
        <dbReference type="EMBL" id="MBU3876140.1"/>
    </source>
</evidence>
<dbReference type="SMART" id="SM00850">
    <property type="entry name" value="LytTR"/>
    <property type="match status" value="1"/>
</dbReference>
<dbReference type="GO" id="GO:0003677">
    <property type="term" value="F:DNA binding"/>
    <property type="evidence" value="ECO:0007669"/>
    <property type="project" value="UniProtKB-KW"/>
</dbReference>
<evidence type="ECO:0000256" key="2">
    <source>
        <dbReference type="ARBA" id="ARBA00024867"/>
    </source>
</evidence>
<dbReference type="PANTHER" id="PTHR37299">
    <property type="entry name" value="TRANSCRIPTIONAL REGULATOR-RELATED"/>
    <property type="match status" value="1"/>
</dbReference>
<dbReference type="Pfam" id="PF00072">
    <property type="entry name" value="Response_reg"/>
    <property type="match status" value="1"/>
</dbReference>